<dbReference type="EMBL" id="CAICTM010002083">
    <property type="protein sequence ID" value="CAB9527823.1"/>
    <property type="molecule type" value="Genomic_DNA"/>
</dbReference>
<protein>
    <submittedName>
        <fullName evidence="2">Uncharacterized protein</fullName>
    </submittedName>
</protein>
<dbReference type="AlphaFoldDB" id="A0A9N8EW39"/>
<evidence type="ECO:0000313" key="1">
    <source>
        <dbReference type="EMBL" id="CAB9526391.1"/>
    </source>
</evidence>
<keyword evidence="3" id="KW-1185">Reference proteome</keyword>
<dbReference type="Proteomes" id="UP001153069">
    <property type="component" value="Unassembled WGS sequence"/>
</dbReference>
<name>A0A9N8EW39_9STRA</name>
<reference evidence="2" key="1">
    <citation type="submission" date="2020-06" db="EMBL/GenBank/DDBJ databases">
        <authorList>
            <consortium name="Plant Systems Biology data submission"/>
        </authorList>
    </citation>
    <scope>NUCLEOTIDE SEQUENCE</scope>
    <source>
        <strain evidence="2">D6</strain>
    </source>
</reference>
<gene>
    <name evidence="1" type="ORF">SEMRO_1821_G299760.1</name>
    <name evidence="2" type="ORF">SEMRO_2085_G313790.1</name>
</gene>
<organism evidence="2 3">
    <name type="scientific">Seminavis robusta</name>
    <dbReference type="NCBI Taxonomy" id="568900"/>
    <lineage>
        <taxon>Eukaryota</taxon>
        <taxon>Sar</taxon>
        <taxon>Stramenopiles</taxon>
        <taxon>Ochrophyta</taxon>
        <taxon>Bacillariophyta</taxon>
        <taxon>Bacillariophyceae</taxon>
        <taxon>Bacillariophycidae</taxon>
        <taxon>Naviculales</taxon>
        <taxon>Naviculaceae</taxon>
        <taxon>Seminavis</taxon>
    </lineage>
</organism>
<proteinExistence type="predicted"/>
<dbReference type="EMBL" id="CAICTM010001819">
    <property type="protein sequence ID" value="CAB9526391.1"/>
    <property type="molecule type" value="Genomic_DNA"/>
</dbReference>
<evidence type="ECO:0000313" key="2">
    <source>
        <dbReference type="EMBL" id="CAB9527823.1"/>
    </source>
</evidence>
<sequence length="214" mass="23994">MVEETINVVREGNFSGGYNLKNGWGDAGYGGFVGAMAMQGLLAYYYDIVKPNVAVELNQCRFNHMGMDVRYRHPPNFISRKKRKIGRCRNNREFCEDCMITNVSSIYNVHFTQCRKPWNCIGVGHGGGRIPGQKPASAIDTNAGNFDHCMELVTRWHLIRADLEREIEIFTGDSSVYGGAMGQHKKHIFQGHCTGEGGGNYTRIHGIPGEELYI</sequence>
<comment type="caution">
    <text evidence="2">The sequence shown here is derived from an EMBL/GenBank/DDBJ whole genome shotgun (WGS) entry which is preliminary data.</text>
</comment>
<evidence type="ECO:0000313" key="3">
    <source>
        <dbReference type="Proteomes" id="UP001153069"/>
    </source>
</evidence>
<accession>A0A9N8EW39</accession>